<dbReference type="KEGG" id="dgi:Desgi_2325"/>
<evidence type="ECO:0000313" key="3">
    <source>
        <dbReference type="Proteomes" id="UP000013520"/>
    </source>
</evidence>
<dbReference type="Proteomes" id="UP000013520">
    <property type="component" value="Chromosome"/>
</dbReference>
<feature type="signal peptide" evidence="1">
    <location>
        <begin position="1"/>
        <end position="21"/>
    </location>
</feature>
<proteinExistence type="predicted"/>
<dbReference type="AlphaFoldDB" id="R4KGL6"/>
<dbReference type="PROSITE" id="PS51257">
    <property type="entry name" value="PROKAR_LIPOPROTEIN"/>
    <property type="match status" value="1"/>
</dbReference>
<dbReference type="Gene3D" id="2.120.10.30">
    <property type="entry name" value="TolB, C-terminal domain"/>
    <property type="match status" value="1"/>
</dbReference>
<sequence>MKKFWLALLIALLFISGCVKSSPPNPNGLPKADAPPNKVHTATITETNAPKYFIPSTVIPDGSLFGMSGNNLTYWNPRNSELKSTGSAWSGMLSPDATKIAFINEQGLNVLDVNTGSITSVVQNSSQDDSSLALGLWSPNSGEFLYMYVREWSSDYFIYNIETEEKTAYKFQNIPNFLSSPVDWYNDGLLFIVHANRSKSGEQEYRESGYRSDLMLADMDGNCTPLTRLDDGQFALYGGTSSNHQHILVVIWESESKSSAGVLNNSDGIIDYLPGQENTVGGSISPDGQFAILISATSEDGRYNARLFDMTSNTVILQKELAGPEPPRHFMWSKDSCNVSFGILGSDDNSTLYTVNIK</sequence>
<dbReference type="SUPFAM" id="SSF82171">
    <property type="entry name" value="DPP6 N-terminal domain-like"/>
    <property type="match status" value="1"/>
</dbReference>
<gene>
    <name evidence="2" type="ORF">Desgi_2325</name>
</gene>
<dbReference type="STRING" id="767817.Desgi_2325"/>
<evidence type="ECO:0008006" key="4">
    <source>
        <dbReference type="Google" id="ProtNLM"/>
    </source>
</evidence>
<dbReference type="InterPro" id="IPR011042">
    <property type="entry name" value="6-blade_b-propeller_TolB-like"/>
</dbReference>
<name>R4KGL6_9FIRM</name>
<dbReference type="RefSeq" id="WP_006524681.1">
    <property type="nucleotide sequence ID" value="NC_021184.1"/>
</dbReference>
<organism evidence="2 3">
    <name type="scientific">Desulfoscipio gibsoniae DSM 7213</name>
    <dbReference type="NCBI Taxonomy" id="767817"/>
    <lineage>
        <taxon>Bacteria</taxon>
        <taxon>Bacillati</taxon>
        <taxon>Bacillota</taxon>
        <taxon>Clostridia</taxon>
        <taxon>Eubacteriales</taxon>
        <taxon>Desulfallaceae</taxon>
        <taxon>Desulfoscipio</taxon>
    </lineage>
</organism>
<keyword evidence="3" id="KW-1185">Reference proteome</keyword>
<protein>
    <recommendedName>
        <fullName evidence="4">Periplasmic component of the Tol biopolymer transport system</fullName>
    </recommendedName>
</protein>
<accession>R4KGL6</accession>
<evidence type="ECO:0000313" key="2">
    <source>
        <dbReference type="EMBL" id="AGL01744.1"/>
    </source>
</evidence>
<reference evidence="2 3" key="1">
    <citation type="submission" date="2012-01" db="EMBL/GenBank/DDBJ databases">
        <title>Complete sequence of Desulfotomaculum gibsoniae DSM 7213.</title>
        <authorList>
            <consortium name="US DOE Joint Genome Institute"/>
            <person name="Lucas S."/>
            <person name="Han J."/>
            <person name="Lapidus A."/>
            <person name="Cheng J.-F."/>
            <person name="Goodwin L."/>
            <person name="Pitluck S."/>
            <person name="Peters L."/>
            <person name="Ovchinnikova G."/>
            <person name="Teshima H."/>
            <person name="Detter J.C."/>
            <person name="Han C."/>
            <person name="Tapia R."/>
            <person name="Land M."/>
            <person name="Hauser L."/>
            <person name="Kyrpides N."/>
            <person name="Ivanova N."/>
            <person name="Pagani I."/>
            <person name="Parshina S."/>
            <person name="Plugge C."/>
            <person name="Muyzer G."/>
            <person name="Kuever J."/>
            <person name="Ivanova A."/>
            <person name="Nazina T."/>
            <person name="Klenk H.-P."/>
            <person name="Brambilla E."/>
            <person name="Spring S."/>
            <person name="Stams A.F."/>
            <person name="Woyke T."/>
        </authorList>
    </citation>
    <scope>NUCLEOTIDE SEQUENCE [LARGE SCALE GENOMIC DNA]</scope>
    <source>
        <strain evidence="2 3">DSM 7213</strain>
    </source>
</reference>
<dbReference type="HOGENOM" id="CLU_773222_0_0_9"/>
<keyword evidence="1" id="KW-0732">Signal</keyword>
<evidence type="ECO:0000256" key="1">
    <source>
        <dbReference type="SAM" id="SignalP"/>
    </source>
</evidence>
<dbReference type="OrthoDB" id="1805421at2"/>
<feature type="chain" id="PRO_5004367589" description="Periplasmic component of the Tol biopolymer transport system" evidence="1">
    <location>
        <begin position="22"/>
        <end position="358"/>
    </location>
</feature>
<dbReference type="EMBL" id="CP003273">
    <property type="protein sequence ID" value="AGL01744.1"/>
    <property type="molecule type" value="Genomic_DNA"/>
</dbReference>
<dbReference type="eggNOG" id="COG0823">
    <property type="taxonomic scope" value="Bacteria"/>
</dbReference>